<accession>V9NEP7</accession>
<evidence type="ECO:0000256" key="5">
    <source>
        <dbReference type="ARBA" id="ARBA00023136"/>
    </source>
</evidence>
<organism evidence="9">
    <name type="scientific">Rhodymenia pseudopalmata</name>
    <name type="common">Red alga</name>
    <dbReference type="NCBI Taxonomy" id="31502"/>
    <lineage>
        <taxon>Eukaryota</taxon>
        <taxon>Rhodophyta</taxon>
        <taxon>Florideophyceae</taxon>
        <taxon>Rhodymeniophycidae</taxon>
        <taxon>Rhodymeniales</taxon>
        <taxon>Rhodymeniaceae</taxon>
        <taxon>Rhodymenia</taxon>
    </lineage>
</organism>
<dbReference type="RefSeq" id="YP_008994224.1">
    <property type="nucleotide sequence ID" value="NC_023252.1"/>
</dbReference>
<keyword evidence="4 9" id="KW-0496">Mitochondrion</keyword>
<dbReference type="AlphaFoldDB" id="V9NEP7"/>
<dbReference type="EMBL" id="KC875852">
    <property type="protein sequence ID" value="AGO19276.1"/>
    <property type="molecule type" value="Genomic_DNA"/>
</dbReference>
<evidence type="ECO:0000256" key="1">
    <source>
        <dbReference type="ARBA" id="ARBA00004325"/>
    </source>
</evidence>
<proteinExistence type="predicted"/>
<dbReference type="GeneID" id="18129128"/>
<geneLocation type="mitochondrion" evidence="9"/>
<feature type="transmembrane region" description="Helical" evidence="7">
    <location>
        <begin position="12"/>
        <end position="32"/>
    </location>
</feature>
<evidence type="ECO:0000313" key="9">
    <source>
        <dbReference type="EMBL" id="AGO19276.1"/>
    </source>
</evidence>
<keyword evidence="2 7" id="KW-0812">Transmembrane</keyword>
<comment type="subcellular location">
    <subcellularLocation>
        <location evidence="1">Mitochondrion membrane</location>
    </subcellularLocation>
</comment>
<evidence type="ECO:0000259" key="8">
    <source>
        <dbReference type="Pfam" id="PF02326"/>
    </source>
</evidence>
<gene>
    <name evidence="9" type="primary">atp8</name>
    <name evidence="9" type="ORF">Rhody.mt.32</name>
</gene>
<keyword evidence="6" id="KW-0066">ATP synthesis</keyword>
<dbReference type="Pfam" id="PF02326">
    <property type="entry name" value="YMF19"/>
    <property type="match status" value="1"/>
</dbReference>
<evidence type="ECO:0000256" key="7">
    <source>
        <dbReference type="SAM" id="Phobius"/>
    </source>
</evidence>
<protein>
    <submittedName>
        <fullName evidence="9">ATP synthase F0 subunit 8</fullName>
    </submittedName>
</protein>
<sequence>MPQLDFTIVFSQIFWLFVIFTTFYTILTHFFLPKFLISIKSRKQIVDLNYTKVLESQKKMTDRQNLIQSNLINGLSSVRNSINSSWFSILKTNQNINLASVDERIGSVIFNTTKYCGAELLSYIFLYPKALNLK</sequence>
<feature type="domain" description="ATP synthase YMF19-like N-terminal" evidence="8">
    <location>
        <begin position="2"/>
        <end position="85"/>
    </location>
</feature>
<reference evidence="9" key="1">
    <citation type="journal article" date="2014" name="Mitochondrial DNA">
        <title>Complete mitochondrial genome of sublittoral macroalga Rhodymenia pseudopalmata (Rhodymeniales, Rhodophyta).</title>
        <authorList>
            <person name="Kim K.M."/>
            <person name="Yang E.C."/>
            <person name="Yi G."/>
            <person name="Yoon H.S."/>
        </authorList>
    </citation>
    <scope>NUCLEOTIDE SEQUENCE</scope>
</reference>
<evidence type="ECO:0000256" key="6">
    <source>
        <dbReference type="ARBA" id="ARBA00023310"/>
    </source>
</evidence>
<name>V9NEP7_RHOPU</name>
<evidence type="ECO:0000256" key="3">
    <source>
        <dbReference type="ARBA" id="ARBA00022989"/>
    </source>
</evidence>
<keyword evidence="5 7" id="KW-0472">Membrane</keyword>
<evidence type="ECO:0000256" key="2">
    <source>
        <dbReference type="ARBA" id="ARBA00022692"/>
    </source>
</evidence>
<keyword evidence="3 7" id="KW-1133">Transmembrane helix</keyword>
<dbReference type="GO" id="GO:0006754">
    <property type="term" value="P:ATP biosynthetic process"/>
    <property type="evidence" value="ECO:0007669"/>
    <property type="project" value="UniProtKB-KW"/>
</dbReference>
<dbReference type="InterPro" id="IPR003319">
    <property type="entry name" value="YMF19-like_N"/>
</dbReference>
<evidence type="ECO:0000256" key="4">
    <source>
        <dbReference type="ARBA" id="ARBA00023128"/>
    </source>
</evidence>
<dbReference type="GO" id="GO:0031966">
    <property type="term" value="C:mitochondrial membrane"/>
    <property type="evidence" value="ECO:0007669"/>
    <property type="project" value="UniProtKB-SubCell"/>
</dbReference>